<organism evidence="2 3">
    <name type="scientific">Modicella reniformis</name>
    <dbReference type="NCBI Taxonomy" id="1440133"/>
    <lineage>
        <taxon>Eukaryota</taxon>
        <taxon>Fungi</taxon>
        <taxon>Fungi incertae sedis</taxon>
        <taxon>Mucoromycota</taxon>
        <taxon>Mortierellomycotina</taxon>
        <taxon>Mortierellomycetes</taxon>
        <taxon>Mortierellales</taxon>
        <taxon>Mortierellaceae</taxon>
        <taxon>Modicella</taxon>
    </lineage>
</organism>
<feature type="transmembrane region" description="Helical" evidence="1">
    <location>
        <begin position="225"/>
        <end position="246"/>
    </location>
</feature>
<dbReference type="EMBL" id="JAAAHW010003909">
    <property type="protein sequence ID" value="KAF9980087.1"/>
    <property type="molecule type" value="Genomic_DNA"/>
</dbReference>
<protein>
    <submittedName>
        <fullName evidence="2">Uncharacterized protein</fullName>
    </submittedName>
</protein>
<keyword evidence="1" id="KW-1133">Transmembrane helix</keyword>
<comment type="caution">
    <text evidence="2">The sequence shown here is derived from an EMBL/GenBank/DDBJ whole genome shotgun (WGS) entry which is preliminary data.</text>
</comment>
<dbReference type="Proteomes" id="UP000749646">
    <property type="component" value="Unassembled WGS sequence"/>
</dbReference>
<dbReference type="OrthoDB" id="2404349at2759"/>
<evidence type="ECO:0000256" key="1">
    <source>
        <dbReference type="SAM" id="Phobius"/>
    </source>
</evidence>
<sequence length="273" mass="30244">MLFSTGVYAETSTSAVSSEVPKPTHGPAVNPYPPGTDNCLTAPYCAANEECFVLRNGVVCLDKTPNWGYILSRNESGVPAIPSWSGPRSQLNYSCDLFQAQMPESADKPGMALMVYDVIQDTLPKDLLLSRYDHVKTNWYTMFSNCETHLACIMGKCQPRPTVGQSCTSSWQCNPQALGLDENNAPIRTNQTIRCEYDGGDLSVNSTCQWLHREVNSGSESKFSAWHVIVPVVGVLVLAYFGTVIYQRRMRKRKLRQWSRVAAGNNDDMGVSI</sequence>
<dbReference type="AlphaFoldDB" id="A0A9P6M8G5"/>
<reference evidence="2" key="1">
    <citation type="journal article" date="2020" name="Fungal Divers.">
        <title>Resolving the Mortierellaceae phylogeny through synthesis of multi-gene phylogenetics and phylogenomics.</title>
        <authorList>
            <person name="Vandepol N."/>
            <person name="Liber J."/>
            <person name="Desiro A."/>
            <person name="Na H."/>
            <person name="Kennedy M."/>
            <person name="Barry K."/>
            <person name="Grigoriev I.V."/>
            <person name="Miller A.N."/>
            <person name="O'Donnell K."/>
            <person name="Stajich J.E."/>
            <person name="Bonito G."/>
        </authorList>
    </citation>
    <scope>NUCLEOTIDE SEQUENCE</scope>
    <source>
        <strain evidence="2">MES-2147</strain>
    </source>
</reference>
<keyword evidence="3" id="KW-1185">Reference proteome</keyword>
<accession>A0A9P6M8G5</accession>
<proteinExistence type="predicted"/>
<evidence type="ECO:0000313" key="2">
    <source>
        <dbReference type="EMBL" id="KAF9980087.1"/>
    </source>
</evidence>
<evidence type="ECO:0000313" key="3">
    <source>
        <dbReference type="Proteomes" id="UP000749646"/>
    </source>
</evidence>
<keyword evidence="1" id="KW-0472">Membrane</keyword>
<name>A0A9P6M8G5_9FUNG</name>
<gene>
    <name evidence="2" type="ORF">BGZ65_005571</name>
</gene>
<keyword evidence="1" id="KW-0812">Transmembrane</keyword>